<evidence type="ECO:0000256" key="3">
    <source>
        <dbReference type="ARBA" id="ARBA00011489"/>
    </source>
</evidence>
<sequence>MTNPEDSAPTQQNGAPPASPPSAPPAADLERQTPPATSFGVSEIVSRWRREDLLKRRVLALRGFGFIFSLLAFIIMASNKHGDWKDFDKYEEFRYVLAIAILSTLYTGAQVLRQVHELSTGKSVILPQKAAFIDFIGDQSVAYLLMSAASTAVPMTNRMREGSDSSFTDSLAASVTMSFFAFLSLALSAAITGYKLSTHSYI</sequence>
<dbReference type="PANTHER" id="PTHR33573:SF57">
    <property type="entry name" value="CASP-LIKE PROTEIN 4B1"/>
    <property type="match status" value="1"/>
</dbReference>
<evidence type="ECO:0000256" key="2">
    <source>
        <dbReference type="ARBA" id="ARBA00007651"/>
    </source>
</evidence>
<evidence type="ECO:0000313" key="12">
    <source>
        <dbReference type="Proteomes" id="UP001642487"/>
    </source>
</evidence>
<dbReference type="EMBL" id="OZ021739">
    <property type="protein sequence ID" value="CAK9323393.1"/>
    <property type="molecule type" value="Genomic_DNA"/>
</dbReference>
<feature type="domain" description="Casparian strip membrane protein" evidence="10">
    <location>
        <begin position="57"/>
        <end position="183"/>
    </location>
</feature>
<dbReference type="PANTHER" id="PTHR33573">
    <property type="entry name" value="CASP-LIKE PROTEIN 4A4"/>
    <property type="match status" value="1"/>
</dbReference>
<evidence type="ECO:0000256" key="7">
    <source>
        <dbReference type="ARBA" id="ARBA00023136"/>
    </source>
</evidence>
<keyword evidence="6 8" id="KW-1133">Transmembrane helix</keyword>
<feature type="compositionally biased region" description="Polar residues" evidence="9">
    <location>
        <begin position="1"/>
        <end position="14"/>
    </location>
</feature>
<feature type="transmembrane region" description="Helical" evidence="8">
    <location>
        <begin position="93"/>
        <end position="112"/>
    </location>
</feature>
<accession>A0ABP0YVM6</accession>
<feature type="transmembrane region" description="Helical" evidence="8">
    <location>
        <begin position="171"/>
        <end position="194"/>
    </location>
</feature>
<gene>
    <name evidence="11" type="ORF">CITCOLO1_LOCUS15575</name>
</gene>
<reference evidence="11 12" key="1">
    <citation type="submission" date="2024-03" db="EMBL/GenBank/DDBJ databases">
        <authorList>
            <person name="Gkanogiannis A."/>
            <person name="Becerra Lopez-Lavalle L."/>
        </authorList>
    </citation>
    <scope>NUCLEOTIDE SEQUENCE [LARGE SCALE GENOMIC DNA]</scope>
</reference>
<comment type="similarity">
    <text evidence="2 8">Belongs to the Casparian strip membrane proteins (CASP) family.</text>
</comment>
<evidence type="ECO:0000256" key="5">
    <source>
        <dbReference type="ARBA" id="ARBA00022692"/>
    </source>
</evidence>
<dbReference type="InterPro" id="IPR006702">
    <property type="entry name" value="CASP_dom"/>
</dbReference>
<comment type="subcellular location">
    <subcellularLocation>
        <location evidence="1 8">Cell membrane</location>
        <topology evidence="1 8">Multi-pass membrane protein</topology>
    </subcellularLocation>
</comment>
<evidence type="ECO:0000256" key="1">
    <source>
        <dbReference type="ARBA" id="ARBA00004651"/>
    </source>
</evidence>
<evidence type="ECO:0000256" key="6">
    <source>
        <dbReference type="ARBA" id="ARBA00022989"/>
    </source>
</evidence>
<comment type="caution">
    <text evidence="8">Lacks conserved residue(s) required for the propagation of feature annotation.</text>
</comment>
<name>A0ABP0YVM6_9ROSI</name>
<evidence type="ECO:0000256" key="8">
    <source>
        <dbReference type="RuleBase" id="RU361233"/>
    </source>
</evidence>
<dbReference type="Proteomes" id="UP001642487">
    <property type="component" value="Chromosome 5"/>
</dbReference>
<evidence type="ECO:0000313" key="11">
    <source>
        <dbReference type="EMBL" id="CAK9323393.1"/>
    </source>
</evidence>
<feature type="transmembrane region" description="Helical" evidence="8">
    <location>
        <begin position="59"/>
        <end position="78"/>
    </location>
</feature>
<organism evidence="11 12">
    <name type="scientific">Citrullus colocynthis</name>
    <name type="common">colocynth</name>
    <dbReference type="NCBI Taxonomy" id="252529"/>
    <lineage>
        <taxon>Eukaryota</taxon>
        <taxon>Viridiplantae</taxon>
        <taxon>Streptophyta</taxon>
        <taxon>Embryophyta</taxon>
        <taxon>Tracheophyta</taxon>
        <taxon>Spermatophyta</taxon>
        <taxon>Magnoliopsida</taxon>
        <taxon>eudicotyledons</taxon>
        <taxon>Gunneridae</taxon>
        <taxon>Pentapetalae</taxon>
        <taxon>rosids</taxon>
        <taxon>fabids</taxon>
        <taxon>Cucurbitales</taxon>
        <taxon>Cucurbitaceae</taxon>
        <taxon>Benincaseae</taxon>
        <taxon>Citrullus</taxon>
    </lineage>
</organism>
<evidence type="ECO:0000256" key="4">
    <source>
        <dbReference type="ARBA" id="ARBA00022475"/>
    </source>
</evidence>
<keyword evidence="12" id="KW-1185">Reference proteome</keyword>
<comment type="subunit">
    <text evidence="3 8">Homodimer and heterodimers.</text>
</comment>
<keyword evidence="4 8" id="KW-1003">Cell membrane</keyword>
<keyword evidence="5 8" id="KW-0812">Transmembrane</keyword>
<protein>
    <recommendedName>
        <fullName evidence="8">CASP-like protein</fullName>
    </recommendedName>
</protein>
<dbReference type="Pfam" id="PF04535">
    <property type="entry name" value="CASP_dom"/>
    <property type="match status" value="1"/>
</dbReference>
<keyword evidence="7 8" id="KW-0472">Membrane</keyword>
<evidence type="ECO:0000256" key="9">
    <source>
        <dbReference type="SAM" id="MobiDB-lite"/>
    </source>
</evidence>
<evidence type="ECO:0000259" key="10">
    <source>
        <dbReference type="Pfam" id="PF04535"/>
    </source>
</evidence>
<feature type="region of interest" description="Disordered" evidence="9">
    <location>
        <begin position="1"/>
        <end position="38"/>
    </location>
</feature>
<proteinExistence type="inferred from homology"/>